<keyword evidence="1" id="KW-0472">Membrane</keyword>
<accession>A0A2M4D4L7</accession>
<organism evidence="2">
    <name type="scientific">Anopheles darlingi</name>
    <name type="common">Mosquito</name>
    <dbReference type="NCBI Taxonomy" id="43151"/>
    <lineage>
        <taxon>Eukaryota</taxon>
        <taxon>Metazoa</taxon>
        <taxon>Ecdysozoa</taxon>
        <taxon>Arthropoda</taxon>
        <taxon>Hexapoda</taxon>
        <taxon>Insecta</taxon>
        <taxon>Pterygota</taxon>
        <taxon>Neoptera</taxon>
        <taxon>Endopterygota</taxon>
        <taxon>Diptera</taxon>
        <taxon>Nematocera</taxon>
        <taxon>Culicoidea</taxon>
        <taxon>Culicidae</taxon>
        <taxon>Anophelinae</taxon>
        <taxon>Anopheles</taxon>
    </lineage>
</organism>
<name>A0A2M4D4L7_ANODA</name>
<protein>
    <submittedName>
        <fullName evidence="2">Uncharacterized protein</fullName>
    </submittedName>
</protein>
<evidence type="ECO:0000313" key="2">
    <source>
        <dbReference type="EMBL" id="MBW72524.1"/>
    </source>
</evidence>
<keyword evidence="1" id="KW-1133">Transmembrane helix</keyword>
<dbReference type="EMBL" id="GGFL01008346">
    <property type="protein sequence ID" value="MBW72524.1"/>
    <property type="molecule type" value="Transcribed_RNA"/>
</dbReference>
<keyword evidence="1" id="KW-0812">Transmembrane</keyword>
<sequence>MSSIASVSFLTITALSSSAPVGVWFKASFPCHCPHATIIHIHILISIFYHLNSMIIRLIYECATSSSSIVYWPYQNLYDLVGFFFFVKILFRRI</sequence>
<feature type="transmembrane region" description="Helical" evidence="1">
    <location>
        <begin position="72"/>
        <end position="91"/>
    </location>
</feature>
<reference evidence="2" key="1">
    <citation type="submission" date="2018-01" db="EMBL/GenBank/DDBJ databases">
        <title>An insight into the sialome of Amazonian anophelines.</title>
        <authorList>
            <person name="Ribeiro J.M."/>
            <person name="Scarpassa V."/>
            <person name="Calvo E."/>
        </authorList>
    </citation>
    <scope>NUCLEOTIDE SEQUENCE</scope>
</reference>
<feature type="transmembrane region" description="Helical" evidence="1">
    <location>
        <begin position="37"/>
        <end position="60"/>
    </location>
</feature>
<feature type="transmembrane region" description="Helical" evidence="1">
    <location>
        <begin position="6"/>
        <end position="25"/>
    </location>
</feature>
<dbReference type="AlphaFoldDB" id="A0A2M4D4L7"/>
<evidence type="ECO:0000256" key="1">
    <source>
        <dbReference type="SAM" id="Phobius"/>
    </source>
</evidence>
<proteinExistence type="predicted"/>